<accession>A0A0F9MJS3</accession>
<sequence length="164" mass="19544">MTKFKPALSEEEWQKETEEGKQPKNQKIILKLKYRDEKCRHCGKKFRAGERCEGYMDFNIIGYAGVGVPRHGYFCHWCMEEFIYRFMGHSSLPDHDRAPSKTYTWNKNSFKKGFSSRASGMMIKGDYKKYNKGIFEKEVKRFVKWVKKNEPWNTVDYAKFSGYK</sequence>
<proteinExistence type="predicted"/>
<comment type="caution">
    <text evidence="2">The sequence shown here is derived from an EMBL/GenBank/DDBJ whole genome shotgun (WGS) entry which is preliminary data.</text>
</comment>
<organism evidence="2">
    <name type="scientific">marine sediment metagenome</name>
    <dbReference type="NCBI Taxonomy" id="412755"/>
    <lineage>
        <taxon>unclassified sequences</taxon>
        <taxon>metagenomes</taxon>
        <taxon>ecological metagenomes</taxon>
    </lineage>
</organism>
<feature type="region of interest" description="Disordered" evidence="1">
    <location>
        <begin position="1"/>
        <end position="22"/>
    </location>
</feature>
<feature type="compositionally biased region" description="Basic and acidic residues" evidence="1">
    <location>
        <begin position="12"/>
        <end position="22"/>
    </location>
</feature>
<dbReference type="EMBL" id="LAZR01004736">
    <property type="protein sequence ID" value="KKN06009.1"/>
    <property type="molecule type" value="Genomic_DNA"/>
</dbReference>
<evidence type="ECO:0000256" key="1">
    <source>
        <dbReference type="SAM" id="MobiDB-lite"/>
    </source>
</evidence>
<evidence type="ECO:0000313" key="2">
    <source>
        <dbReference type="EMBL" id="KKN06009.1"/>
    </source>
</evidence>
<name>A0A0F9MJS3_9ZZZZ</name>
<protein>
    <submittedName>
        <fullName evidence="2">Uncharacterized protein</fullName>
    </submittedName>
</protein>
<gene>
    <name evidence="2" type="ORF">LCGC14_1081550</name>
</gene>
<dbReference type="AlphaFoldDB" id="A0A0F9MJS3"/>
<reference evidence="2" key="1">
    <citation type="journal article" date="2015" name="Nature">
        <title>Complex archaea that bridge the gap between prokaryotes and eukaryotes.</title>
        <authorList>
            <person name="Spang A."/>
            <person name="Saw J.H."/>
            <person name="Jorgensen S.L."/>
            <person name="Zaremba-Niedzwiedzka K."/>
            <person name="Martijn J."/>
            <person name="Lind A.E."/>
            <person name="van Eijk R."/>
            <person name="Schleper C."/>
            <person name="Guy L."/>
            <person name="Ettema T.J."/>
        </authorList>
    </citation>
    <scope>NUCLEOTIDE SEQUENCE</scope>
</reference>